<name>A0A195EG09_9HYME</name>
<keyword evidence="1" id="KW-0812">Transmembrane</keyword>
<proteinExistence type="predicted"/>
<accession>A0A195EG09</accession>
<dbReference type="AlphaFoldDB" id="A0A195EG09"/>
<dbReference type="Proteomes" id="UP000078492">
    <property type="component" value="Unassembled WGS sequence"/>
</dbReference>
<protein>
    <submittedName>
        <fullName evidence="2">Uncharacterized protein</fullName>
    </submittedName>
</protein>
<gene>
    <name evidence="2" type="ORF">ALC57_03544</name>
</gene>
<keyword evidence="1" id="KW-0472">Membrane</keyword>
<feature type="non-terminal residue" evidence="2">
    <location>
        <position position="1"/>
    </location>
</feature>
<reference evidence="2 3" key="1">
    <citation type="submission" date="2015-09" db="EMBL/GenBank/DDBJ databases">
        <title>Trachymyrmex cornetzi WGS genome.</title>
        <authorList>
            <person name="Nygaard S."/>
            <person name="Hu H."/>
            <person name="Boomsma J."/>
            <person name="Zhang G."/>
        </authorList>
    </citation>
    <scope>NUCLEOTIDE SEQUENCE [LARGE SCALE GENOMIC DNA]</scope>
    <source>
        <strain evidence="2">Tcor2-1</strain>
        <tissue evidence="2">Whole body</tissue>
    </source>
</reference>
<sequence>ILIKNCSEISPHWTIDRGNAIIGNTPKISMTHRVAKNNDSPEFPFFHDVTLAGFILFTCNAAVLRHTMFVVRIWTGFRHGAHRTTAPR</sequence>
<evidence type="ECO:0000313" key="3">
    <source>
        <dbReference type="Proteomes" id="UP000078492"/>
    </source>
</evidence>
<keyword evidence="3" id="KW-1185">Reference proteome</keyword>
<evidence type="ECO:0000256" key="1">
    <source>
        <dbReference type="SAM" id="Phobius"/>
    </source>
</evidence>
<organism evidence="2 3">
    <name type="scientific">Trachymyrmex cornetzi</name>
    <dbReference type="NCBI Taxonomy" id="471704"/>
    <lineage>
        <taxon>Eukaryota</taxon>
        <taxon>Metazoa</taxon>
        <taxon>Ecdysozoa</taxon>
        <taxon>Arthropoda</taxon>
        <taxon>Hexapoda</taxon>
        <taxon>Insecta</taxon>
        <taxon>Pterygota</taxon>
        <taxon>Neoptera</taxon>
        <taxon>Endopterygota</taxon>
        <taxon>Hymenoptera</taxon>
        <taxon>Apocrita</taxon>
        <taxon>Aculeata</taxon>
        <taxon>Formicoidea</taxon>
        <taxon>Formicidae</taxon>
        <taxon>Myrmicinae</taxon>
        <taxon>Trachymyrmex</taxon>
    </lineage>
</organism>
<dbReference type="EMBL" id="KQ978957">
    <property type="protein sequence ID" value="KYN27200.1"/>
    <property type="molecule type" value="Genomic_DNA"/>
</dbReference>
<evidence type="ECO:0000313" key="2">
    <source>
        <dbReference type="EMBL" id="KYN27200.1"/>
    </source>
</evidence>
<feature type="transmembrane region" description="Helical" evidence="1">
    <location>
        <begin position="45"/>
        <end position="64"/>
    </location>
</feature>
<keyword evidence="1" id="KW-1133">Transmembrane helix</keyword>